<dbReference type="EMBL" id="CP155447">
    <property type="protein sequence ID" value="XBH02929.1"/>
    <property type="molecule type" value="Genomic_DNA"/>
</dbReference>
<dbReference type="InterPro" id="IPR010272">
    <property type="entry name" value="T6SS_TssF"/>
</dbReference>
<reference evidence="1" key="1">
    <citation type="submission" date="2024-05" db="EMBL/GenBank/DDBJ databases">
        <title>Planctomycetes of the genus Singulisphaera possess chitinolytic capabilities.</title>
        <authorList>
            <person name="Ivanova A."/>
        </authorList>
    </citation>
    <scope>NUCLEOTIDE SEQUENCE</scope>
    <source>
        <strain evidence="1">Ch08T</strain>
    </source>
</reference>
<sequence length="618" mass="69659">MSKTLYAYYERELRFIRRLAQDFAQQYPAAAGRLLLEPNRSADPHVERMIESFALLAGRVHQKLDDEFPELTDALLNTLYPHYLAPIPSMAIVQFELDASRARLPGGFTIDKGNQLVTQPVGEIPCKFRTAYPVTLWPVRLTEARLSPPPFPAGLETPPKAAAALRLRLDCLAGLRFADLSLDRLRFYLDGDGPTTAALYEAIFNHTIRVVIRPATPDPRWPPLTLSPDECLGQVGFDRDEGMLPYPNQSFLGYRLLTEFFAFPSKFYFFDLTGLAALSTASYPDKIEVILYLDRTSPTLEQGVNLDTFRLGCTPIVNLFEQTAEPIALTQAQFQYRVVPDVAHPLGLEVHSVNAVRSTDPVARTTTDYQPFYSFRHAPERRDNQAFWYASREPSLREDDVGTEIYLNLVDLGFNPNLPADSTLVVWTTCTNRDLPTRLEHLGDRLALWLVTAAPITGVRCLRSPTRPIRPPLRRGAHWRLISHLNLNYLSLADSEEGLAALQEILRLYDFSDPEESGPTASINRQLIEGLTSLRSRRAVARSSDQDEVGICRGTEITIEFDEEKYVGTGVYLFASVLERFLGLYCSINSFTRLVATTKQDGRPFKTWPARAGYHVIV</sequence>
<dbReference type="Pfam" id="PF05947">
    <property type="entry name" value="T6SS_TssF"/>
    <property type="match status" value="1"/>
</dbReference>
<dbReference type="PANTHER" id="PTHR35370:SF1">
    <property type="entry name" value="TYPE VI SECRETION SYSTEM COMPONENT TSSF1"/>
    <property type="match status" value="1"/>
</dbReference>
<name>A0AAU7CC81_9BACT</name>
<accession>A0AAU7CC81</accession>
<evidence type="ECO:0000313" key="1">
    <source>
        <dbReference type="EMBL" id="XBH02929.1"/>
    </source>
</evidence>
<gene>
    <name evidence="1" type="primary">tssF</name>
    <name evidence="1" type="ORF">V5E97_32160</name>
</gene>
<dbReference type="AlphaFoldDB" id="A0AAU7CC81"/>
<dbReference type="PANTHER" id="PTHR35370">
    <property type="entry name" value="CYTOPLASMIC PROTEIN-RELATED-RELATED"/>
    <property type="match status" value="1"/>
</dbReference>
<organism evidence="1">
    <name type="scientific">Singulisphaera sp. Ch08</name>
    <dbReference type="NCBI Taxonomy" id="3120278"/>
    <lineage>
        <taxon>Bacteria</taxon>
        <taxon>Pseudomonadati</taxon>
        <taxon>Planctomycetota</taxon>
        <taxon>Planctomycetia</taxon>
        <taxon>Isosphaerales</taxon>
        <taxon>Isosphaeraceae</taxon>
        <taxon>Singulisphaera</taxon>
    </lineage>
</organism>
<dbReference type="RefSeq" id="WP_406695669.1">
    <property type="nucleotide sequence ID" value="NZ_CP155447.1"/>
</dbReference>
<protein>
    <submittedName>
        <fullName evidence="1">Type VI secretion system baseplate subunit TssF</fullName>
    </submittedName>
</protein>
<proteinExistence type="predicted"/>
<dbReference type="PIRSF" id="PIRSF028304">
    <property type="entry name" value="UCP028304"/>
    <property type="match status" value="1"/>
</dbReference>
<dbReference type="NCBIfam" id="TIGR03359">
    <property type="entry name" value="VI_chp_6"/>
    <property type="match status" value="1"/>
</dbReference>